<evidence type="ECO:0000256" key="5">
    <source>
        <dbReference type="ARBA" id="ARBA00023136"/>
    </source>
</evidence>
<feature type="transmembrane region" description="Helical" evidence="6">
    <location>
        <begin position="279"/>
        <end position="301"/>
    </location>
</feature>
<dbReference type="AlphaFoldDB" id="A0AA44EKN7"/>
<feature type="transmembrane region" description="Helical" evidence="6">
    <location>
        <begin position="406"/>
        <end position="429"/>
    </location>
</feature>
<evidence type="ECO:0000256" key="3">
    <source>
        <dbReference type="ARBA" id="ARBA00022692"/>
    </source>
</evidence>
<accession>A0AA44EKN7</accession>
<keyword evidence="3 6" id="KW-0812">Transmembrane</keyword>
<keyword evidence="2" id="KW-0813">Transport</keyword>
<dbReference type="GO" id="GO:0016020">
    <property type="term" value="C:membrane"/>
    <property type="evidence" value="ECO:0007669"/>
    <property type="project" value="UniProtKB-SubCell"/>
</dbReference>
<evidence type="ECO:0000259" key="7">
    <source>
        <dbReference type="Pfam" id="PF03600"/>
    </source>
</evidence>
<feature type="transmembrane region" description="Helical" evidence="6">
    <location>
        <begin position="234"/>
        <end position="267"/>
    </location>
</feature>
<evidence type="ECO:0000256" key="4">
    <source>
        <dbReference type="ARBA" id="ARBA00022989"/>
    </source>
</evidence>
<dbReference type="Proteomes" id="UP001155820">
    <property type="component" value="Unassembled WGS sequence"/>
</dbReference>
<feature type="transmembrane region" description="Helical" evidence="6">
    <location>
        <begin position="345"/>
        <end position="366"/>
    </location>
</feature>
<feature type="transmembrane region" description="Helical" evidence="6">
    <location>
        <begin position="173"/>
        <end position="197"/>
    </location>
</feature>
<proteinExistence type="predicted"/>
<dbReference type="EMBL" id="JABRWM010000006">
    <property type="protein sequence ID" value="NRF20325.1"/>
    <property type="molecule type" value="Genomic_DNA"/>
</dbReference>
<evidence type="ECO:0000256" key="1">
    <source>
        <dbReference type="ARBA" id="ARBA00004141"/>
    </source>
</evidence>
<dbReference type="GO" id="GO:0015137">
    <property type="term" value="F:citrate transmembrane transporter activity"/>
    <property type="evidence" value="ECO:0007669"/>
    <property type="project" value="InterPro"/>
</dbReference>
<feature type="transmembrane region" description="Helical" evidence="6">
    <location>
        <begin position="378"/>
        <end position="400"/>
    </location>
</feature>
<dbReference type="InterPro" id="IPR004680">
    <property type="entry name" value="Cit_transptr-like_dom"/>
</dbReference>
<evidence type="ECO:0000313" key="9">
    <source>
        <dbReference type="Proteomes" id="UP001155820"/>
    </source>
</evidence>
<protein>
    <submittedName>
        <fullName evidence="8">Citrate transporter</fullName>
    </submittedName>
</protein>
<dbReference type="Pfam" id="PF03600">
    <property type="entry name" value="CitMHS"/>
    <property type="match status" value="1"/>
</dbReference>
<sequence length="434" mass="46163">MLIFLGYAMVAGFMILIMTKRMTALVALMIVPIVFGLIAGAGADMGKMMLDGLVKLAPTAAMLFFGIIYFCIMTDAGLFDPLIRLIVKLAKGDPLKIIVGTAVMGTTVALDGDGATTYVICTAALLPIYQRLGIRLQYMATLLLMSIGVMNILPWGGPTARAASAMHLDVSEVFVPLIPAMLLGIAYIMFVAIIFGIRERRRIGTVRASDVAAIEEGLGEVPQFRRPRMLPFNLILTVILIIALVEGFLPLPILFMIATAVALLLNYPDVNSQKERLSAHAYNVLAVVSLIFAAGIFTGILNGTGMLDAMSNSLLYITPDSFGPYLAPFTALLSGPATYAVTNDAFYYGVLPILAQTAAAYGISSAEMARASLIGQPLHLLSPLVASTYLLVALLDINYGENQKAAIGWVIGLMFAMLGGALVFGTIPLRGIGG</sequence>
<dbReference type="RefSeq" id="WP_107339646.1">
    <property type="nucleotide sequence ID" value="NZ_JABRWL010000005.1"/>
</dbReference>
<feature type="domain" description="Citrate transporter-like" evidence="7">
    <location>
        <begin position="14"/>
        <end position="375"/>
    </location>
</feature>
<feature type="transmembrane region" description="Helical" evidence="6">
    <location>
        <begin position="59"/>
        <end position="79"/>
    </location>
</feature>
<keyword evidence="5 6" id="KW-0472">Membrane</keyword>
<evidence type="ECO:0000256" key="6">
    <source>
        <dbReference type="SAM" id="Phobius"/>
    </source>
</evidence>
<comment type="caution">
    <text evidence="8">The sequence shown here is derived from an EMBL/GenBank/DDBJ whole genome shotgun (WGS) entry which is preliminary data.</text>
</comment>
<keyword evidence="4 6" id="KW-1133">Transmembrane helix</keyword>
<reference evidence="8" key="1">
    <citation type="submission" date="2019-07" db="EMBL/GenBank/DDBJ databases">
        <title>FDA dAtabase for Regulatory Grade micrObial Sequences (FDA-ARGOS): Supporting development and validation of Infectious Disease Dx tests.</title>
        <authorList>
            <person name="Bachman M."/>
            <person name="Young C."/>
            <person name="Tallon L."/>
            <person name="Sadzewicz L."/>
            <person name="Vavikolanu K."/>
            <person name="Mehta A."/>
            <person name="Aluvathingal J."/>
            <person name="Nadendla S."/>
            <person name="Nandy P."/>
            <person name="Geyer C."/>
            <person name="Yan Y."/>
            <person name="Sichtig H."/>
        </authorList>
    </citation>
    <scope>NUCLEOTIDE SEQUENCE</scope>
    <source>
        <strain evidence="8">FDAARGOS_618</strain>
    </source>
</reference>
<dbReference type="NCBIfam" id="TIGR00784">
    <property type="entry name" value="citMHS"/>
    <property type="match status" value="1"/>
</dbReference>
<dbReference type="InterPro" id="IPR014738">
    <property type="entry name" value="Citrate_transporter"/>
</dbReference>
<organism evidence="8 9">
    <name type="scientific">Agrobacterium pusense</name>
    <dbReference type="NCBI Taxonomy" id="648995"/>
    <lineage>
        <taxon>Bacteria</taxon>
        <taxon>Pseudomonadati</taxon>
        <taxon>Pseudomonadota</taxon>
        <taxon>Alphaproteobacteria</taxon>
        <taxon>Hyphomicrobiales</taxon>
        <taxon>Rhizobiaceae</taxon>
        <taxon>Rhizobium/Agrobacterium group</taxon>
        <taxon>Agrobacterium</taxon>
    </lineage>
</organism>
<evidence type="ECO:0000313" key="8">
    <source>
        <dbReference type="EMBL" id="NRF20325.1"/>
    </source>
</evidence>
<keyword evidence="9" id="KW-1185">Reference proteome</keyword>
<feature type="transmembrane region" description="Helical" evidence="6">
    <location>
        <begin position="136"/>
        <end position="153"/>
    </location>
</feature>
<comment type="subcellular location">
    <subcellularLocation>
        <location evidence="1">Membrane</location>
        <topology evidence="1">Multi-pass membrane protein</topology>
    </subcellularLocation>
</comment>
<name>A0AA44EKN7_9HYPH</name>
<gene>
    <name evidence="8" type="ORF">FOB26_14760</name>
</gene>
<evidence type="ECO:0000256" key="2">
    <source>
        <dbReference type="ARBA" id="ARBA00022448"/>
    </source>
</evidence>